<accession>A0A0E9QXM9</accession>
<evidence type="ECO:0000313" key="1">
    <source>
        <dbReference type="EMBL" id="JAH21716.1"/>
    </source>
</evidence>
<protein>
    <submittedName>
        <fullName evidence="1">Uncharacterized protein</fullName>
    </submittedName>
</protein>
<reference evidence="1" key="2">
    <citation type="journal article" date="2015" name="Fish Shellfish Immunol.">
        <title>Early steps in the European eel (Anguilla anguilla)-Vibrio vulnificus interaction in the gills: Role of the RtxA13 toxin.</title>
        <authorList>
            <person name="Callol A."/>
            <person name="Pajuelo D."/>
            <person name="Ebbesson L."/>
            <person name="Teles M."/>
            <person name="MacKenzie S."/>
            <person name="Amaro C."/>
        </authorList>
    </citation>
    <scope>NUCLEOTIDE SEQUENCE</scope>
</reference>
<name>A0A0E9QXM9_ANGAN</name>
<organism evidence="1">
    <name type="scientific">Anguilla anguilla</name>
    <name type="common">European freshwater eel</name>
    <name type="synonym">Muraena anguilla</name>
    <dbReference type="NCBI Taxonomy" id="7936"/>
    <lineage>
        <taxon>Eukaryota</taxon>
        <taxon>Metazoa</taxon>
        <taxon>Chordata</taxon>
        <taxon>Craniata</taxon>
        <taxon>Vertebrata</taxon>
        <taxon>Euteleostomi</taxon>
        <taxon>Actinopterygii</taxon>
        <taxon>Neopterygii</taxon>
        <taxon>Teleostei</taxon>
        <taxon>Anguilliformes</taxon>
        <taxon>Anguillidae</taxon>
        <taxon>Anguilla</taxon>
    </lineage>
</organism>
<dbReference type="EMBL" id="GBXM01086861">
    <property type="protein sequence ID" value="JAH21716.1"/>
    <property type="molecule type" value="Transcribed_RNA"/>
</dbReference>
<dbReference type="AlphaFoldDB" id="A0A0E9QXM9"/>
<reference evidence="1" key="1">
    <citation type="submission" date="2014-11" db="EMBL/GenBank/DDBJ databases">
        <authorList>
            <person name="Amaro Gonzalez C."/>
        </authorList>
    </citation>
    <scope>NUCLEOTIDE SEQUENCE</scope>
</reference>
<proteinExistence type="predicted"/>
<sequence>MVIPQRSPGTYDHMHLLHRMYPKSIYKQVSN</sequence>